<evidence type="ECO:0000313" key="3">
    <source>
        <dbReference type="Proteomes" id="UP000030816"/>
    </source>
</evidence>
<dbReference type="GeneID" id="63736499"/>
<accession>A0A0B2X488</accession>
<dbReference type="OrthoDB" id="5213630at2759"/>
<sequence length="494" mass="55837">MPLKIFGTEMFPSHIPSGSPRNESIKAEPPLQQDRAPVAISELQEATQNMECDEAPCGNQDRLSVSTETASTQSRLHRRKFFVSETCTDGAHTEFKWYQCEELSLDNQIKSLNEEIARLEQQNSDCGTANHKLNEEIRSLYQQNYDICSVNGYLGEEIRQLSLQVSELSQENHSMELQNHQLRAQLQEAQQQAQRAAACHGKSSPGANGNKIPDSEIKSKWRQIKFNVKILAGFILDNNSIDSRQARHCIEVMKGLMNGKTGNATEDFFQEPCNGRFWVEAYLWKVLSDVVFESKGGTVTTAARSTFKKLRKQYARMKIGDSSQIAPMYEWLQLGWAFIQPPPTPDYVNELLRKHCEEIYKMIHGNGDSERSDSREDSREVLRDLMKLALELDDMIMTSKATFTVVWPAEMGEFNTGNGTEYRASHMEVVQEDGEPSENVTLRLCVTPLLLKRGNANGRNYETQIVLVKSDVVVAYGSSQGSTQLHQLQESTPP</sequence>
<evidence type="ECO:0000256" key="1">
    <source>
        <dbReference type="SAM" id="MobiDB-lite"/>
    </source>
</evidence>
<organism evidence="2 3">
    <name type="scientific">Metarhizium album (strain ARSEF 1941)</name>
    <dbReference type="NCBI Taxonomy" id="1081103"/>
    <lineage>
        <taxon>Eukaryota</taxon>
        <taxon>Fungi</taxon>
        <taxon>Dikarya</taxon>
        <taxon>Ascomycota</taxon>
        <taxon>Pezizomycotina</taxon>
        <taxon>Sordariomycetes</taxon>
        <taxon>Hypocreomycetidae</taxon>
        <taxon>Hypocreales</taxon>
        <taxon>Clavicipitaceae</taxon>
        <taxon>Metarhizium</taxon>
    </lineage>
</organism>
<dbReference type="EMBL" id="AZHE01000003">
    <property type="protein sequence ID" value="KHO00121.1"/>
    <property type="molecule type" value="Genomic_DNA"/>
</dbReference>
<gene>
    <name evidence="2" type="ORF">MAM_02044</name>
</gene>
<evidence type="ECO:0000313" key="2">
    <source>
        <dbReference type="EMBL" id="KHO00121.1"/>
    </source>
</evidence>
<dbReference type="Proteomes" id="UP000030816">
    <property type="component" value="Unassembled WGS sequence"/>
</dbReference>
<dbReference type="STRING" id="1081103.A0A0B2X488"/>
<comment type="caution">
    <text evidence="2">The sequence shown here is derived from an EMBL/GenBank/DDBJ whole genome shotgun (WGS) entry which is preliminary data.</text>
</comment>
<feature type="region of interest" description="Disordered" evidence="1">
    <location>
        <begin position="11"/>
        <end position="34"/>
    </location>
</feature>
<proteinExistence type="predicted"/>
<dbReference type="RefSeq" id="XP_040681186.1">
    <property type="nucleotide sequence ID" value="XM_040820843.1"/>
</dbReference>
<name>A0A0B2X488_METAS</name>
<keyword evidence="3" id="KW-1185">Reference proteome</keyword>
<dbReference type="HOGENOM" id="CLU_549909_0_0_1"/>
<reference evidence="2 3" key="1">
    <citation type="journal article" date="2014" name="Proc. Natl. Acad. Sci. U.S.A.">
        <title>Trajectory and genomic determinants of fungal-pathogen speciation and host adaptation.</title>
        <authorList>
            <person name="Hu X."/>
            <person name="Xiao G."/>
            <person name="Zheng P."/>
            <person name="Shang Y."/>
            <person name="Su Y."/>
            <person name="Zhang X."/>
            <person name="Liu X."/>
            <person name="Zhan S."/>
            <person name="St Leger R.J."/>
            <person name="Wang C."/>
        </authorList>
    </citation>
    <scope>NUCLEOTIDE SEQUENCE [LARGE SCALE GENOMIC DNA]</scope>
    <source>
        <strain evidence="2 3">ARSEF 1941</strain>
    </source>
</reference>
<protein>
    <submittedName>
        <fullName evidence="2">Uncharacterized protein</fullName>
    </submittedName>
</protein>
<feature type="region of interest" description="Disordered" evidence="1">
    <location>
        <begin position="193"/>
        <end position="214"/>
    </location>
</feature>
<dbReference type="AlphaFoldDB" id="A0A0B2X488"/>